<dbReference type="EMBL" id="AK035725">
    <property type="protein sequence ID" value="BAC29169.1"/>
    <property type="molecule type" value="mRNA"/>
</dbReference>
<feature type="non-terminal residue" evidence="1">
    <location>
        <position position="1"/>
    </location>
</feature>
<accession>Q8CBM3</accession>
<reference evidence="1" key="7">
    <citation type="journal article" date="2005" name="Science">
        <title>The Transcriptional Landscape of the Mammalian Genome.</title>
        <authorList>
            <consortium name="The FANTOM Consortium"/>
            <consortium name="Riken Genome Exploration Research Group and Genome Science Group (Genome Network Project Core Group)"/>
        </authorList>
    </citation>
    <scope>NUCLEOTIDE SEQUENCE</scope>
    <source>
        <strain evidence="1">C57BL/6J</strain>
        <tissue evidence="1">Urinary bladder</tissue>
    </source>
</reference>
<dbReference type="HOGENOM" id="CLU_2090313_0_0_1"/>
<dbReference type="STRING" id="10090.ENSMUSP00000084590"/>
<organism evidence="1">
    <name type="scientific">Mus musculus</name>
    <name type="common">Mouse</name>
    <dbReference type="NCBI Taxonomy" id="10090"/>
    <lineage>
        <taxon>Eukaryota</taxon>
        <taxon>Metazoa</taxon>
        <taxon>Chordata</taxon>
        <taxon>Craniata</taxon>
        <taxon>Vertebrata</taxon>
        <taxon>Euteleostomi</taxon>
        <taxon>Mammalia</taxon>
        <taxon>Eutheria</taxon>
        <taxon>Euarchontoglires</taxon>
        <taxon>Glires</taxon>
        <taxon>Rodentia</taxon>
        <taxon>Myomorpha</taxon>
        <taxon>Muroidea</taxon>
        <taxon>Muridae</taxon>
        <taxon>Murinae</taxon>
        <taxon>Mus</taxon>
        <taxon>Mus</taxon>
    </lineage>
</organism>
<sequence length="117" mass="12463">CSALSSFPQRFWRQTLPSGDLQVWSCSPRGFGGERTGLTGEGGQETGVRTCLLTEDEGLKQGLSQNLCSFCSPHSHLCRLVSAESGNQDGSPRCCGKAFLGGADTYPLAACCFHLMV</sequence>
<dbReference type="PaxDb" id="10090-ENSMUSP00000084590"/>
<protein>
    <submittedName>
        <fullName evidence="1">Uncharacterized protein</fullName>
    </submittedName>
</protein>
<reference evidence="1" key="5">
    <citation type="submission" date="2001-07" db="EMBL/GenBank/DDBJ databases">
        <authorList>
            <person name="Adachi J."/>
            <person name="Aizawa K."/>
            <person name="Akimura T."/>
            <person name="Arakawa T."/>
            <person name="Bono H."/>
            <person name="Carninci P."/>
            <person name="Fukuda S."/>
            <person name="Furuno M."/>
            <person name="Hanagaki T."/>
            <person name="Hara A."/>
            <person name="Hashizume W."/>
            <person name="Hayashida K."/>
            <person name="Hayatsu N."/>
            <person name="Hiramoto K."/>
            <person name="Hiraoka T."/>
            <person name="Hirozane T."/>
            <person name="Hori F."/>
            <person name="Imotani K."/>
            <person name="Ishii Y."/>
            <person name="Itoh M."/>
            <person name="Kagawa I."/>
            <person name="Kasukawa T."/>
            <person name="Katoh H."/>
            <person name="Kawai J."/>
            <person name="Kojima Y."/>
            <person name="Kondo S."/>
            <person name="Konno H."/>
            <person name="Kouda M."/>
            <person name="Koya S."/>
            <person name="Kurihara C."/>
            <person name="Matsuyama T."/>
            <person name="Miyazaki A."/>
            <person name="Murata M."/>
            <person name="Nakamura M."/>
            <person name="Nishi K."/>
            <person name="Nomura K."/>
            <person name="Numazaki R."/>
            <person name="Ohno M."/>
            <person name="Ohsato N."/>
            <person name="Okazaki Y."/>
            <person name="Saito R."/>
            <person name="Saitoh H."/>
            <person name="Sakai C."/>
            <person name="Sakai K."/>
            <person name="Sakazume N."/>
            <person name="Sano H."/>
            <person name="Sasaki D."/>
            <person name="Shibata K."/>
            <person name="Shinagawa A."/>
            <person name="Shiraki T."/>
            <person name="Sogabe Y."/>
            <person name="Tagami M."/>
            <person name="Tagawa A."/>
            <person name="Takahashi F."/>
            <person name="Takaku-Akahira S."/>
            <person name="Takeda Y."/>
            <person name="Tanaka T."/>
            <person name="Tomaru A."/>
            <person name="Toya T."/>
            <person name="Yasunishi A."/>
            <person name="Muramatsu M."/>
            <person name="Hayashizaki Y."/>
        </authorList>
    </citation>
    <scope>NUCLEOTIDE SEQUENCE</scope>
    <source>
        <strain evidence="1">C57BL/6J</strain>
        <tissue evidence="1">Urinary bladder</tissue>
    </source>
</reference>
<reference evidence="1" key="3">
    <citation type="journal article" date="2000" name="Genome Res.">
        <title>RIKEN integrated sequence analysis (RISA) system--384-format sequencing pipeline with 384 multicapillary sequencer.</title>
        <authorList>
            <person name="Shibata K."/>
            <person name="Itoh M."/>
            <person name="Aizawa K."/>
            <person name="Nagaoka S."/>
            <person name="Sasaki N."/>
            <person name="Carninci P."/>
            <person name="Konno H."/>
            <person name="Akiyama J."/>
            <person name="Nishi K."/>
            <person name="Kitsunai T."/>
            <person name="Tashiro H."/>
            <person name="Itoh M."/>
            <person name="Sumi N."/>
            <person name="Ishii Y."/>
            <person name="Nakamura S."/>
            <person name="Hazama M."/>
            <person name="Nishine T."/>
            <person name="Harada A."/>
            <person name="Yamamoto R."/>
            <person name="Matsumoto H."/>
            <person name="Sakaguchi S."/>
            <person name="Ikegami T."/>
            <person name="Kashiwagi K."/>
            <person name="Fujiwake S."/>
            <person name="Inoue K."/>
            <person name="Togawa Y."/>
            <person name="Izawa M."/>
            <person name="Ohara E."/>
            <person name="Watahiki M."/>
            <person name="Yoneda Y."/>
            <person name="Ishikawa T."/>
            <person name="Ozawa K."/>
            <person name="Tanaka T."/>
            <person name="Matsuura S."/>
            <person name="Kawai J."/>
            <person name="Okazaki Y."/>
            <person name="Muramatsu M."/>
            <person name="Inoue Y."/>
            <person name="Kira A."/>
            <person name="Hayashizaki Y."/>
        </authorList>
    </citation>
    <scope>NUCLEOTIDE SEQUENCE</scope>
    <source>
        <strain evidence="1">C57BL/6J</strain>
        <tissue evidence="1">Urinary bladder</tissue>
    </source>
</reference>
<gene>
    <name evidence="2" type="primary">Gm16223</name>
    <name evidence="2" type="synonym">EG433882</name>
</gene>
<reference evidence="1" key="1">
    <citation type="journal article" date="1999" name="Methods Enzymol.">
        <title>High-efficiency full-length cDNA cloning.</title>
        <authorList>
            <person name="Carninci P."/>
            <person name="Hayashizaki Y."/>
        </authorList>
    </citation>
    <scope>NUCLEOTIDE SEQUENCE</scope>
    <source>
        <strain evidence="1">C57BL/6J</strain>
        <tissue evidence="1">Urinary bladder</tissue>
    </source>
</reference>
<dbReference type="AGR" id="MGI:3648966"/>
<evidence type="ECO:0000313" key="2">
    <source>
        <dbReference type="MGI" id="MGI:3648966"/>
    </source>
</evidence>
<reference evidence="1" key="4">
    <citation type="journal article" date="2001" name="Nature">
        <title>Functional annotation of a full-length mouse cDNA collection.</title>
        <authorList>
            <consortium name="The RIKEN Genome Exploration Research Group Phase II Team and the FANTOM Consortium"/>
        </authorList>
    </citation>
    <scope>NUCLEOTIDE SEQUENCE</scope>
    <source>
        <strain evidence="1">C57BL/6J</strain>
        <tissue evidence="1">Urinary bladder</tissue>
    </source>
</reference>
<evidence type="ECO:0000313" key="1">
    <source>
        <dbReference type="EMBL" id="BAC29169.1"/>
    </source>
</evidence>
<reference evidence="1" key="8">
    <citation type="journal article" date="2005" name="Science">
        <title>Antisense Transcription in the Mammalian Transcriptome.</title>
        <authorList>
            <consortium name="RIKEN Genome Exploration Research Group and Genome Science Group (Genome Network Project Core Group) and the FANTOM Consortium"/>
        </authorList>
    </citation>
    <scope>NUCLEOTIDE SEQUENCE</scope>
    <source>
        <strain evidence="1">C57BL/6J</strain>
        <tissue evidence="1">Urinary bladder</tissue>
    </source>
</reference>
<name>Q8CBM3_MOUSE</name>
<proteinExistence type="evidence at transcript level"/>
<dbReference type="RNAct" id="Q8CBM3">
    <property type="molecule type" value="protein"/>
</dbReference>
<reference evidence="1" key="2">
    <citation type="journal article" date="2000" name="Genome Res.">
        <title>Normalization and subtraction of cap-trapper-selected cDNAs to prepare full-length cDNA libraries for rapid discovery of new genes.</title>
        <authorList>
            <person name="Carninci P."/>
            <person name="Shibata Y."/>
            <person name="Hayatsu N."/>
            <person name="Sugahara Y."/>
            <person name="Shibata K."/>
            <person name="Itoh M."/>
            <person name="Konno H."/>
            <person name="Okazaki Y."/>
            <person name="Muramatsu M."/>
            <person name="Hayashizaki Y."/>
        </authorList>
    </citation>
    <scope>NUCLEOTIDE SEQUENCE</scope>
    <source>
        <strain evidence="1">C57BL/6J</strain>
        <tissue evidence="1">Urinary bladder</tissue>
    </source>
</reference>
<dbReference type="AlphaFoldDB" id="Q8CBM3"/>
<dbReference type="VEuPathDB" id="HostDB:ENSMUSG00000067285"/>
<reference evidence="1" key="6">
    <citation type="journal article" date="2002" name="Nature">
        <title>Analysis of the mouse transcriptome based on functional annotation of 60,770 full-length cDNAs.</title>
        <authorList>
            <consortium name="The FANTOM Consortium and the RIKEN Genome Exploration Research Group Phase I and II Team"/>
        </authorList>
    </citation>
    <scope>NUCLEOTIDE SEQUENCE</scope>
    <source>
        <strain evidence="1">C57BL/6J</strain>
        <tissue evidence="1">Urinary bladder</tissue>
    </source>
</reference>
<dbReference type="MGI" id="MGI:3648966">
    <property type="gene designation" value="Gm16223"/>
</dbReference>